<accession>A0A6N7EPJ9</accession>
<protein>
    <submittedName>
        <fullName evidence="5">NUDIX domain-containing protein</fullName>
    </submittedName>
</protein>
<dbReference type="PANTHER" id="PTHR43046:SF16">
    <property type="entry name" value="ADP-RIBOSE PYROPHOSPHATASE YJHB-RELATED"/>
    <property type="match status" value="1"/>
</dbReference>
<comment type="cofactor">
    <cofactor evidence="1">
        <name>Mg(2+)</name>
        <dbReference type="ChEBI" id="CHEBI:18420"/>
    </cofactor>
</comment>
<evidence type="ECO:0000313" key="5">
    <source>
        <dbReference type="EMBL" id="MPV39048.1"/>
    </source>
</evidence>
<dbReference type="InterPro" id="IPR020084">
    <property type="entry name" value="NUDIX_hydrolase_CS"/>
</dbReference>
<dbReference type="Proteomes" id="UP000437709">
    <property type="component" value="Unassembled WGS sequence"/>
</dbReference>
<evidence type="ECO:0000256" key="3">
    <source>
        <dbReference type="SAM" id="MobiDB-lite"/>
    </source>
</evidence>
<dbReference type="InterPro" id="IPR000086">
    <property type="entry name" value="NUDIX_hydrolase_dom"/>
</dbReference>
<evidence type="ECO:0000259" key="4">
    <source>
        <dbReference type="PROSITE" id="PS51462"/>
    </source>
</evidence>
<dbReference type="OrthoDB" id="21342at2"/>
<keyword evidence="6" id="KW-1185">Reference proteome</keyword>
<feature type="region of interest" description="Disordered" evidence="3">
    <location>
        <begin position="1"/>
        <end position="32"/>
    </location>
</feature>
<dbReference type="GO" id="GO:0016787">
    <property type="term" value="F:hydrolase activity"/>
    <property type="evidence" value="ECO:0007669"/>
    <property type="project" value="UniProtKB-KW"/>
</dbReference>
<gene>
    <name evidence="5" type="ORF">GB881_18760</name>
</gene>
<evidence type="ECO:0000256" key="2">
    <source>
        <dbReference type="ARBA" id="ARBA00022801"/>
    </source>
</evidence>
<name>A0A6N7EPJ9_9MICO</name>
<dbReference type="PROSITE" id="PS00893">
    <property type="entry name" value="NUDIX_BOX"/>
    <property type="match status" value="1"/>
</dbReference>
<dbReference type="PROSITE" id="PS51462">
    <property type="entry name" value="NUDIX"/>
    <property type="match status" value="1"/>
</dbReference>
<dbReference type="SUPFAM" id="SSF55811">
    <property type="entry name" value="Nudix"/>
    <property type="match status" value="1"/>
</dbReference>
<feature type="domain" description="Nudix hydrolase" evidence="4">
    <location>
        <begin position="48"/>
        <end position="187"/>
    </location>
</feature>
<evidence type="ECO:0000313" key="6">
    <source>
        <dbReference type="Proteomes" id="UP000437709"/>
    </source>
</evidence>
<proteinExistence type="predicted"/>
<reference evidence="5 6" key="1">
    <citation type="submission" date="2019-10" db="EMBL/GenBank/DDBJ databases">
        <title>Georgenia wutianyii sp. nov. and Georgenia yuyongxinii sp. nov. isolated from plateau pika (Ochotona curzoniae) in the Qinghai-Tibet plateau of China.</title>
        <authorList>
            <person name="Tian Z."/>
        </authorList>
    </citation>
    <scope>NUCLEOTIDE SEQUENCE [LARGE SCALE GENOMIC DNA]</scope>
    <source>
        <strain evidence="5 6">JCM 19765</strain>
    </source>
</reference>
<dbReference type="AlphaFoldDB" id="A0A6N7EPJ9"/>
<comment type="caution">
    <text evidence="5">The sequence shown here is derived from an EMBL/GenBank/DDBJ whole genome shotgun (WGS) entry which is preliminary data.</text>
</comment>
<keyword evidence="2" id="KW-0378">Hydrolase</keyword>
<dbReference type="PANTHER" id="PTHR43046">
    <property type="entry name" value="GDP-MANNOSE MANNOSYL HYDROLASE"/>
    <property type="match status" value="1"/>
</dbReference>
<dbReference type="EMBL" id="WHPC01000146">
    <property type="protein sequence ID" value="MPV39048.1"/>
    <property type="molecule type" value="Genomic_DNA"/>
</dbReference>
<sequence>MFNGLRSPGGGTGPAVHLCRRPGVRGDGRLRSTSAPRTSVWRVVERFQVIPAAYLVLLRERPGMADEVLLTLRRGTGYMDEHWACGAAGHVEAGESVLAAAAREAHEELGISVQEHDLVPVTVMHRSAGNGDPVDERVDFFFRPSRWAGEPRRREPHKSAALGWFALDALPDPVVPHERVVLDALRHGTVPAVTVLGF</sequence>
<organism evidence="5 6">
    <name type="scientific">Georgenia subflava</name>
    <dbReference type="NCBI Taxonomy" id="1622177"/>
    <lineage>
        <taxon>Bacteria</taxon>
        <taxon>Bacillati</taxon>
        <taxon>Actinomycetota</taxon>
        <taxon>Actinomycetes</taxon>
        <taxon>Micrococcales</taxon>
        <taxon>Bogoriellaceae</taxon>
        <taxon>Georgenia</taxon>
    </lineage>
</organism>
<dbReference type="Gene3D" id="3.90.79.10">
    <property type="entry name" value="Nucleoside Triphosphate Pyrophosphohydrolase"/>
    <property type="match status" value="1"/>
</dbReference>
<dbReference type="InterPro" id="IPR015797">
    <property type="entry name" value="NUDIX_hydrolase-like_dom_sf"/>
</dbReference>
<evidence type="ECO:0000256" key="1">
    <source>
        <dbReference type="ARBA" id="ARBA00001946"/>
    </source>
</evidence>
<dbReference type="Pfam" id="PF00293">
    <property type="entry name" value="NUDIX"/>
    <property type="match status" value="1"/>
</dbReference>